<gene>
    <name evidence="2" type="ORF">SAMN02910280_1163</name>
</gene>
<proteinExistence type="predicted"/>
<dbReference type="Pfam" id="PF03432">
    <property type="entry name" value="Relaxase"/>
    <property type="match status" value="1"/>
</dbReference>
<feature type="domain" description="MobA/VirD2-like nuclease" evidence="1">
    <location>
        <begin position="23"/>
        <end position="153"/>
    </location>
</feature>
<evidence type="ECO:0000313" key="3">
    <source>
        <dbReference type="Proteomes" id="UP000183461"/>
    </source>
</evidence>
<dbReference type="InterPro" id="IPR005094">
    <property type="entry name" value="Endonuclease_MobA/VirD2"/>
</dbReference>
<evidence type="ECO:0000313" key="2">
    <source>
        <dbReference type="EMBL" id="SFW22002.1"/>
    </source>
</evidence>
<dbReference type="Proteomes" id="UP000183461">
    <property type="component" value="Unassembled WGS sequence"/>
</dbReference>
<organism evidence="2 3">
    <name type="scientific">Ruminococcus flavefaciens</name>
    <dbReference type="NCBI Taxonomy" id="1265"/>
    <lineage>
        <taxon>Bacteria</taxon>
        <taxon>Bacillati</taxon>
        <taxon>Bacillota</taxon>
        <taxon>Clostridia</taxon>
        <taxon>Eubacteriales</taxon>
        <taxon>Oscillospiraceae</taxon>
        <taxon>Ruminococcus</taxon>
    </lineage>
</organism>
<dbReference type="EMBL" id="FPIP01000002">
    <property type="protein sequence ID" value="SFW22002.1"/>
    <property type="molecule type" value="Genomic_DNA"/>
</dbReference>
<evidence type="ECO:0000259" key="1">
    <source>
        <dbReference type="Pfam" id="PF03432"/>
    </source>
</evidence>
<dbReference type="RefSeq" id="WP_072299529.1">
    <property type="nucleotide sequence ID" value="NZ_FPIP01000002.1"/>
</dbReference>
<protein>
    <submittedName>
        <fullName evidence="2">Relaxase/Mobilisation nuclease domain-containing protein</fullName>
    </submittedName>
</protein>
<name>A0A1K1MFS9_RUMFL</name>
<reference evidence="2 3" key="1">
    <citation type="submission" date="2016-11" db="EMBL/GenBank/DDBJ databases">
        <authorList>
            <person name="Jaros S."/>
            <person name="Januszkiewicz K."/>
            <person name="Wedrychowicz H."/>
        </authorList>
    </citation>
    <scope>NUCLEOTIDE SEQUENCE [LARGE SCALE GENOMIC DNA]</scope>
    <source>
        <strain evidence="2 3">YL228</strain>
    </source>
</reference>
<dbReference type="AlphaFoldDB" id="A0A1K1MFS9"/>
<accession>A0A1K1MFS9</accession>
<sequence>MSIVKDVNVNGRTFTDSRSLHLYLTDDLKTDGGKNIAALGFITENFIDEFQAVKVAHQKTGGRQFRQITIAPSPAGTKLTPEKYLDMGIEIGEFYYDLGFQVFIVFHNDTDTPHLHLMINSVNFITGKMFSQSKSELNRFKLHCNHVFDKYGLDPIGKPVEMMMDNVIHDLSEGFDCLELFDEIMADKAISLSDLYKEPVTEHQPLYTPEYTRGGSIICEPTKTRNYFNPDSPTPWCKLILYPDNSWGVPNNTFDEFTNHLIRFMSLEDQQKVRALFPQRKYYRRKEISGKQFTENPDFFLNNHCEINVLVESEAELENVIAIFNKLRYIAEAEKAYGTKLGLASMAQLNQLGVSANVTADNSTTLNVTIRGKDGSEQTINEFIDIPNKN</sequence>